<reference evidence="1" key="1">
    <citation type="submission" date="2018-12" db="EMBL/GenBank/DDBJ databases">
        <authorList>
            <person name="Sun L."/>
            <person name="Chen Z."/>
        </authorList>
    </citation>
    <scope>NUCLEOTIDE SEQUENCE [LARGE SCALE GENOMIC DNA]</scope>
    <source>
        <strain evidence="1">3-2-2</strain>
    </source>
</reference>
<proteinExistence type="predicted"/>
<keyword evidence="2" id="KW-1185">Reference proteome</keyword>
<dbReference type="OrthoDB" id="2390014at2"/>
<organism evidence="1 2">
    <name type="scientific">Siminovitchia acidinfaciens</name>
    <dbReference type="NCBI Taxonomy" id="2321395"/>
    <lineage>
        <taxon>Bacteria</taxon>
        <taxon>Bacillati</taxon>
        <taxon>Bacillota</taxon>
        <taxon>Bacilli</taxon>
        <taxon>Bacillales</taxon>
        <taxon>Bacillaceae</taxon>
        <taxon>Siminovitchia</taxon>
    </lineage>
</organism>
<sequence>MGKFTKLVGVAGVVTGAAYLSKSENRRKVQGQLNKAIKRLNSSYVKNLGKPSNIDDAEMVDEGAITSVRYYNKLQEKFQSK</sequence>
<protein>
    <recommendedName>
        <fullName evidence="3">YtxH domain-containing protein</fullName>
    </recommendedName>
</protein>
<dbReference type="Proteomes" id="UP000287156">
    <property type="component" value="Unassembled WGS sequence"/>
</dbReference>
<name>A0A429XVW2_9BACI</name>
<dbReference type="RefSeq" id="WP_126051714.1">
    <property type="nucleotide sequence ID" value="NZ_QYTV02000008.1"/>
</dbReference>
<gene>
    <name evidence="1" type="ORF">D4T97_015715</name>
</gene>
<evidence type="ECO:0008006" key="3">
    <source>
        <dbReference type="Google" id="ProtNLM"/>
    </source>
</evidence>
<dbReference type="AlphaFoldDB" id="A0A429XVW2"/>
<comment type="caution">
    <text evidence="1">The sequence shown here is derived from an EMBL/GenBank/DDBJ whole genome shotgun (WGS) entry which is preliminary data.</text>
</comment>
<evidence type="ECO:0000313" key="2">
    <source>
        <dbReference type="Proteomes" id="UP000287156"/>
    </source>
</evidence>
<dbReference type="EMBL" id="QYTV02000008">
    <property type="protein sequence ID" value="RST72504.1"/>
    <property type="molecule type" value="Genomic_DNA"/>
</dbReference>
<accession>A0A429XVW2</accession>
<evidence type="ECO:0000313" key="1">
    <source>
        <dbReference type="EMBL" id="RST72504.1"/>
    </source>
</evidence>